<evidence type="ECO:0000256" key="1">
    <source>
        <dbReference type="SAM" id="MobiDB-lite"/>
    </source>
</evidence>
<proteinExistence type="predicted"/>
<keyword evidence="3" id="KW-0378">Hydrolase</keyword>
<feature type="region of interest" description="Disordered" evidence="1">
    <location>
        <begin position="564"/>
        <end position="595"/>
    </location>
</feature>
<organism evidence="3 4">
    <name type="scientific">Amycolatopsis silviterrae</name>
    <dbReference type="NCBI Taxonomy" id="1656914"/>
    <lineage>
        <taxon>Bacteria</taxon>
        <taxon>Bacillati</taxon>
        <taxon>Actinomycetota</taxon>
        <taxon>Actinomycetes</taxon>
        <taxon>Pseudonocardiales</taxon>
        <taxon>Pseudonocardiaceae</taxon>
        <taxon>Amycolatopsis</taxon>
    </lineage>
</organism>
<reference evidence="4" key="1">
    <citation type="journal article" date="2019" name="Int. J. Syst. Evol. Microbiol.">
        <title>The Global Catalogue of Microorganisms (GCM) 10K type strain sequencing project: providing services to taxonomists for standard genome sequencing and annotation.</title>
        <authorList>
            <consortium name="The Broad Institute Genomics Platform"/>
            <consortium name="The Broad Institute Genome Sequencing Center for Infectious Disease"/>
            <person name="Wu L."/>
            <person name="Ma J."/>
        </authorList>
    </citation>
    <scope>NUCLEOTIDE SEQUENCE [LARGE SCALE GENOMIC DNA]</scope>
    <source>
        <strain evidence="4">CGMCC 4.7641</strain>
    </source>
</reference>
<dbReference type="InterPro" id="IPR029058">
    <property type="entry name" value="AB_hydrolase_fold"/>
</dbReference>
<dbReference type="RefSeq" id="WP_378300039.1">
    <property type="nucleotide sequence ID" value="NZ_JBHUKS010000003.1"/>
</dbReference>
<feature type="domain" description="DUF1023" evidence="2">
    <location>
        <begin position="315"/>
        <end position="488"/>
    </location>
</feature>
<accession>A0ABW5GZF4</accession>
<evidence type="ECO:0000259" key="2">
    <source>
        <dbReference type="Pfam" id="PF06259"/>
    </source>
</evidence>
<dbReference type="GO" id="GO:0016787">
    <property type="term" value="F:hydrolase activity"/>
    <property type="evidence" value="ECO:0007669"/>
    <property type="project" value="UniProtKB-KW"/>
</dbReference>
<dbReference type="EMBL" id="JBHUKS010000003">
    <property type="protein sequence ID" value="MFD2466276.1"/>
    <property type="molecule type" value="Genomic_DNA"/>
</dbReference>
<evidence type="ECO:0000313" key="4">
    <source>
        <dbReference type="Proteomes" id="UP001597483"/>
    </source>
</evidence>
<dbReference type="Pfam" id="PF06259">
    <property type="entry name" value="Abhydrolase_8"/>
    <property type="match status" value="1"/>
</dbReference>
<dbReference type="Proteomes" id="UP001597483">
    <property type="component" value="Unassembled WGS sequence"/>
</dbReference>
<keyword evidence="4" id="KW-1185">Reference proteome</keyword>
<name>A0ABW5GZF4_9PSEU</name>
<comment type="caution">
    <text evidence="3">The sequence shown here is derived from an EMBL/GenBank/DDBJ whole genome shotgun (WGS) entry which is preliminary data.</text>
</comment>
<sequence length="595" mass="62566">MVGLSDVKRWNTGQLDAIFKTVQQRLQVLTHSGDDFGKVIPVADWSGPAADNARSAHSNLMFRIDKMAAGASIVGKAIGQAADAITGVQQAIAGAEELARKYGYQIADNGTVADLYPEGQAPPELHPEDRARAKTEVSDAITQALRTADDIDRDLASVLQRAQQGEFGTGNEGTVTAAAADGSLDPGLTLLEPPKDGSPSQNAGWWSSLSPAGQAILLRDHPDWLGNLDGLPGGVRSQANIARMPAERASLQHQLDEAKSYVDQVKDMAWPPPGMLSDALAKEDAITAKLKSLDAIDATIAKGERQLLTLDTSGERVKAAVAVGNVDTAEHVAVFTPGFTSTVDGSLKGYDNDMQNLLTQSQGISNVYGNHGGVAAVTWIGYEAPQTADVLNPDKSVGSDDLAKIGAHKLDGFLNGLGASHDIHDQPLHLTALGHSYGSLTTGIALQQPTPVHDAVVFGSPGLDMQTPNDLKVPQGHMFSEWSDRDPVPRLDIAHNFGTSPYQGISGGSVASIEQLSTGDATGANGQPLHATHEHGQYLDNNSTSQYNMASVVAGRPDLTVHYTQPWDVPAAPPAPGEPVPAPPGTDPTPPPRPR</sequence>
<feature type="region of interest" description="Disordered" evidence="1">
    <location>
        <begin position="518"/>
        <end position="542"/>
    </location>
</feature>
<evidence type="ECO:0000313" key="3">
    <source>
        <dbReference type="EMBL" id="MFD2466276.1"/>
    </source>
</evidence>
<dbReference type="InterPro" id="IPR010427">
    <property type="entry name" value="DUF1023"/>
</dbReference>
<gene>
    <name evidence="3" type="ORF">ACFSVL_02660</name>
</gene>
<feature type="compositionally biased region" description="Pro residues" evidence="1">
    <location>
        <begin position="571"/>
        <end position="595"/>
    </location>
</feature>
<dbReference type="SUPFAM" id="SSF53474">
    <property type="entry name" value="alpha/beta-Hydrolases"/>
    <property type="match status" value="1"/>
</dbReference>
<protein>
    <submittedName>
        <fullName evidence="3">Alpha/beta hydrolase</fullName>
    </submittedName>
</protein>